<dbReference type="EMBL" id="JPIU01000037">
    <property type="protein sequence ID" value="KIO45851.1"/>
    <property type="molecule type" value="Genomic_DNA"/>
</dbReference>
<dbReference type="Gene3D" id="3.40.50.1820">
    <property type="entry name" value="alpha/beta hydrolase"/>
    <property type="match status" value="1"/>
</dbReference>
<gene>
    <name evidence="3" type="ORF">BA92_05205</name>
    <name evidence="2" type="ORF">IE90_11260</name>
</gene>
<reference evidence="2 4" key="2">
    <citation type="submission" date="2014-07" db="EMBL/GenBank/DDBJ databases">
        <title>Porphyromonadaceae bacterium OUH 334697 = ATCC BAA-2682 = DSM 28341 draft genome.</title>
        <authorList>
            <person name="Sydenham T.V."/>
            <person name="Hasman H."/>
            <person name="Justesen U.S."/>
        </authorList>
    </citation>
    <scope>NUCLEOTIDE SEQUENCE [LARGE SCALE GENOMIC DNA]</scope>
    <source>
        <strain evidence="2 4">OUH 334697</strain>
    </source>
</reference>
<comment type="caution">
    <text evidence="3">The sequence shown here is derived from an EMBL/GenBank/DDBJ whole genome shotgun (WGS) entry which is preliminary data.</text>
</comment>
<dbReference type="Proteomes" id="UP000031937">
    <property type="component" value="Unassembled WGS sequence"/>
</dbReference>
<proteinExistence type="predicted"/>
<feature type="domain" description="AB hydrolase-1" evidence="1">
    <location>
        <begin position="44"/>
        <end position="244"/>
    </location>
</feature>
<dbReference type="EMBL" id="JPIT01000031">
    <property type="protein sequence ID" value="KIO43687.1"/>
    <property type="molecule type" value="Genomic_DNA"/>
</dbReference>
<dbReference type="Pfam" id="PF00561">
    <property type="entry name" value="Abhydrolase_1"/>
    <property type="match status" value="1"/>
</dbReference>
<evidence type="ECO:0000313" key="4">
    <source>
        <dbReference type="Proteomes" id="UP000031937"/>
    </source>
</evidence>
<evidence type="ECO:0000259" key="1">
    <source>
        <dbReference type="Pfam" id="PF00561"/>
    </source>
</evidence>
<dbReference type="RefSeq" id="WP_041504087.1">
    <property type="nucleotide sequence ID" value="NZ_JPIT01000031.1"/>
</dbReference>
<dbReference type="AlphaFoldDB" id="A0A0C3RG45"/>
<keyword evidence="5" id="KW-1185">Reference proteome</keyword>
<dbReference type="Proteomes" id="UP000031980">
    <property type="component" value="Unassembled WGS sequence"/>
</dbReference>
<evidence type="ECO:0000313" key="5">
    <source>
        <dbReference type="Proteomes" id="UP000031980"/>
    </source>
</evidence>
<sequence length="259" mass="29958">MVRKYGREPYRVVVVHGGPGALGDVAAIARNLSSSVGVLEPIQSKYTVDGLIKELKEQVETYTNEPLFFVGHSWGAWLALLFAVRYPGKVKQLILVGCAPFEEEYVSLISERRKKKLSEEEGTYWDLLVGKLERGYNRDDVLMELERLVVKSDHYRFRETEEDKRDILPVDGKMYSSVWREAEKIRKDGRWKNLLSRVRCPVYVIHGEMDPHPLEGVIEPLFRANIKFRKIVLPRCGHSPFKEEEVCESFYDLLKSIVL</sequence>
<dbReference type="PANTHER" id="PTHR43798">
    <property type="entry name" value="MONOACYLGLYCEROL LIPASE"/>
    <property type="match status" value="1"/>
</dbReference>
<dbReference type="InterPro" id="IPR050266">
    <property type="entry name" value="AB_hydrolase_sf"/>
</dbReference>
<accession>A0A0C3RG45</accession>
<protein>
    <recommendedName>
        <fullName evidence="1">AB hydrolase-1 domain-containing protein</fullName>
    </recommendedName>
</protein>
<dbReference type="InterPro" id="IPR000073">
    <property type="entry name" value="AB_hydrolase_1"/>
</dbReference>
<evidence type="ECO:0000313" key="2">
    <source>
        <dbReference type="EMBL" id="KIO43687.1"/>
    </source>
</evidence>
<name>A0A0C3RG45_9PORP</name>
<dbReference type="SUPFAM" id="SSF53474">
    <property type="entry name" value="alpha/beta-Hydrolases"/>
    <property type="match status" value="1"/>
</dbReference>
<dbReference type="InterPro" id="IPR029058">
    <property type="entry name" value="AB_hydrolase_fold"/>
</dbReference>
<reference evidence="3 5" key="1">
    <citation type="submission" date="2014-07" db="EMBL/GenBank/DDBJ databases">
        <title>Porphyromonadaceae bacterium OUH 308042 = ATCC BAA-2681 = DSM 28342 draft genome.</title>
        <authorList>
            <person name="Sydenham T.V."/>
            <person name="Hasman H."/>
            <person name="Justensen U.S."/>
        </authorList>
    </citation>
    <scope>NUCLEOTIDE SEQUENCE [LARGE SCALE GENOMIC DNA]</scope>
    <source>
        <strain evidence="3 5">OUH 308042</strain>
    </source>
</reference>
<evidence type="ECO:0000313" key="3">
    <source>
        <dbReference type="EMBL" id="KIO45851.1"/>
    </source>
</evidence>
<organism evidence="3 5">
    <name type="scientific">Sanguibacteroides justesenii</name>
    <dbReference type="NCBI Taxonomy" id="1547597"/>
    <lineage>
        <taxon>Bacteria</taxon>
        <taxon>Pseudomonadati</taxon>
        <taxon>Bacteroidota</taxon>
        <taxon>Bacteroidia</taxon>
        <taxon>Bacteroidales</taxon>
        <taxon>Porphyromonadaceae</taxon>
        <taxon>Sanguibacteroides</taxon>
    </lineage>
</organism>